<dbReference type="PANTHER" id="PTHR10240:SF0">
    <property type="entry name" value="ALPHA-S1-CASEIN"/>
    <property type="match status" value="1"/>
</dbReference>
<organism evidence="11 12">
    <name type="scientific">Rattus norvegicus</name>
    <name type="common">Rat</name>
    <dbReference type="NCBI Taxonomy" id="10116"/>
    <lineage>
        <taxon>Eukaryota</taxon>
        <taxon>Metazoa</taxon>
        <taxon>Chordata</taxon>
        <taxon>Craniata</taxon>
        <taxon>Vertebrata</taxon>
        <taxon>Euteleostomi</taxon>
        <taxon>Mammalia</taxon>
        <taxon>Eutheria</taxon>
        <taxon>Euarchontoglires</taxon>
        <taxon>Glires</taxon>
        <taxon>Rodentia</taxon>
        <taxon>Myomorpha</taxon>
        <taxon>Muroidea</taxon>
        <taxon>Muridae</taxon>
        <taxon>Murinae</taxon>
        <taxon>Rattus</taxon>
    </lineage>
</organism>
<evidence type="ECO:0000256" key="3">
    <source>
        <dbReference type="ARBA" id="ARBA00010179"/>
    </source>
</evidence>
<proteinExistence type="inferred from homology"/>
<feature type="region of interest" description="Disordered" evidence="9">
    <location>
        <begin position="78"/>
        <end position="111"/>
    </location>
</feature>
<dbReference type="GO" id="GO:0005576">
    <property type="term" value="C:extracellular region"/>
    <property type="evidence" value="ECO:0007669"/>
    <property type="project" value="UniProtKB-SubCell"/>
</dbReference>
<dbReference type="Proteomes" id="UP000234681">
    <property type="component" value="Chromosome 14"/>
</dbReference>
<dbReference type="PANTHER" id="PTHR10240">
    <property type="entry name" value="ALPHA-S1-CASEIN"/>
    <property type="match status" value="1"/>
</dbReference>
<sequence length="228" mass="25888">MKLLILTCLVAAALALPRAHRRNAVSSQTQQENSSSEEQEIVKQPKYLSLNEEFVNNLNRQRELLTEQDNEIKITMDSSAEEQAMASAQEDSSSSSSSSEESKDAIPSATEQKNIANKEILNRCTLEQLQRQIKYSQLLQQALLAQQASLAQEHPYRMNAYSQVQMRHPMSVVDQAQFSVQSFPQLSQYGAYPLWLYFPQDMQYLTPEAVLNTFKPIAPKDAENTNVW</sequence>
<feature type="compositionally biased region" description="Low complexity" evidence="9">
    <location>
        <begin position="24"/>
        <end position="36"/>
    </location>
</feature>
<comment type="subcellular location">
    <subcellularLocation>
        <location evidence="2">Secreted</location>
    </subcellularLocation>
</comment>
<protein>
    <recommendedName>
        <fullName evidence="4">Alpha-S1-casein</fullName>
    </recommendedName>
</protein>
<comment type="function">
    <text evidence="1">Important role in the capacity of milk to transport calcium phosphate.</text>
</comment>
<dbReference type="RGD" id="2430">
    <property type="gene designation" value="Csn1s1"/>
</dbReference>
<evidence type="ECO:0000256" key="9">
    <source>
        <dbReference type="SAM" id="MobiDB-lite"/>
    </source>
</evidence>
<keyword evidence="5" id="KW-0964">Secreted</keyword>
<evidence type="ECO:0000256" key="7">
    <source>
        <dbReference type="ARBA" id="ARBA00022729"/>
    </source>
</evidence>
<dbReference type="InterPro" id="IPR031305">
    <property type="entry name" value="Casein_CS"/>
</dbReference>
<dbReference type="EMBL" id="CH474125">
    <property type="protein sequence ID" value="EDL83149.1"/>
    <property type="molecule type" value="Genomic_DNA"/>
</dbReference>
<gene>
    <name evidence="13" type="primary">Csn1s1</name>
    <name evidence="11" type="synonym">CSN1S1</name>
    <name evidence="11" type="ORF">rCG_54733</name>
</gene>
<evidence type="ECO:0000256" key="8">
    <source>
        <dbReference type="ARBA" id="ARBA00022743"/>
    </source>
</evidence>
<dbReference type="InterPro" id="IPR026999">
    <property type="entry name" value="Alpha-s1_casein"/>
</dbReference>
<evidence type="ECO:0000256" key="6">
    <source>
        <dbReference type="ARBA" id="ARBA00022553"/>
    </source>
</evidence>
<evidence type="ECO:0000256" key="10">
    <source>
        <dbReference type="SAM" id="SignalP"/>
    </source>
</evidence>
<evidence type="ECO:0000313" key="12">
    <source>
        <dbReference type="Proteomes" id="UP000234681"/>
    </source>
</evidence>
<evidence type="ECO:0000256" key="5">
    <source>
        <dbReference type="ARBA" id="ARBA00022525"/>
    </source>
</evidence>
<comment type="similarity">
    <text evidence="3">Belongs to the alpha-casein family.</text>
</comment>
<name>A6KU22_RAT</name>
<feature type="chain" id="PRO_5039923845" description="Alpha-S1-casein" evidence="10">
    <location>
        <begin position="16"/>
        <end position="228"/>
    </location>
</feature>
<keyword evidence="8" id="KW-0494">Milk protein</keyword>
<keyword evidence="6" id="KW-0597">Phosphoprotein</keyword>
<feature type="signal peptide" evidence="10">
    <location>
        <begin position="1"/>
        <end position="15"/>
    </location>
</feature>
<accession>A6KU22</accession>
<reference evidence="12" key="1">
    <citation type="submission" date="2005-09" db="EMBL/GenBank/DDBJ databases">
        <authorList>
            <person name="Mural R.J."/>
            <person name="Li P.W."/>
            <person name="Adams M.D."/>
            <person name="Amanatides P.G."/>
            <person name="Baden-Tillson H."/>
            <person name="Barnstead M."/>
            <person name="Chin S.H."/>
            <person name="Dew I."/>
            <person name="Evans C.A."/>
            <person name="Ferriera S."/>
            <person name="Flanigan M."/>
            <person name="Fosler C."/>
            <person name="Glodek A."/>
            <person name="Gu Z."/>
            <person name="Holt R.A."/>
            <person name="Jennings D."/>
            <person name="Kraft C.L."/>
            <person name="Lu F."/>
            <person name="Nguyen T."/>
            <person name="Nusskern D.R."/>
            <person name="Pfannkoch C.M."/>
            <person name="Sitter C."/>
            <person name="Sutton G.G."/>
            <person name="Venter J.C."/>
            <person name="Wang Z."/>
            <person name="Woodage T."/>
            <person name="Zheng X.H."/>
            <person name="Zhong F."/>
        </authorList>
    </citation>
    <scope>NUCLEOTIDE SEQUENCE [LARGE SCALE GENOMIC DNA]</scope>
    <source>
        <strain>BN</strain>
        <strain evidence="12">Sprague-Dawley</strain>
    </source>
</reference>
<dbReference type="AlphaFoldDB" id="A6KU22"/>
<evidence type="ECO:0000256" key="2">
    <source>
        <dbReference type="ARBA" id="ARBA00004613"/>
    </source>
</evidence>
<keyword evidence="7 10" id="KW-0732">Signal</keyword>
<evidence type="ECO:0000256" key="4">
    <source>
        <dbReference type="ARBA" id="ARBA00021479"/>
    </source>
</evidence>
<dbReference type="PROSITE" id="PS00306">
    <property type="entry name" value="CASEIN_ALPHA_BETA"/>
    <property type="match status" value="1"/>
</dbReference>
<feature type="region of interest" description="Disordered" evidence="9">
    <location>
        <begin position="21"/>
        <end position="44"/>
    </location>
</feature>
<evidence type="ECO:0000313" key="13">
    <source>
        <dbReference type="RGD" id="2430"/>
    </source>
</evidence>
<evidence type="ECO:0000313" key="11">
    <source>
        <dbReference type="EMBL" id="EDL83149.1"/>
    </source>
</evidence>
<feature type="compositionally biased region" description="Low complexity" evidence="9">
    <location>
        <begin position="78"/>
        <end position="99"/>
    </location>
</feature>
<evidence type="ECO:0000256" key="1">
    <source>
        <dbReference type="ARBA" id="ARBA00003383"/>
    </source>
</evidence>